<dbReference type="InterPro" id="IPR001679">
    <property type="entry name" value="DNA_ligase"/>
</dbReference>
<proteinExistence type="inferred from homology"/>
<dbReference type="NCBIfam" id="TIGR00575">
    <property type="entry name" value="dnlj"/>
    <property type="match status" value="1"/>
</dbReference>
<dbReference type="PROSITE" id="PS01056">
    <property type="entry name" value="DNA_LIGASE_N2"/>
    <property type="match status" value="1"/>
</dbReference>
<dbReference type="Gene3D" id="2.40.50.140">
    <property type="entry name" value="Nucleic acid-binding proteins"/>
    <property type="match status" value="1"/>
</dbReference>
<keyword evidence="8 15" id="KW-0862">Zinc</keyword>
<evidence type="ECO:0000256" key="8">
    <source>
        <dbReference type="ARBA" id="ARBA00022833"/>
    </source>
</evidence>
<dbReference type="Proteomes" id="UP001139447">
    <property type="component" value="Unassembled WGS sequence"/>
</dbReference>
<dbReference type="PROSITE" id="PS01055">
    <property type="entry name" value="DNA_LIGASE_N1"/>
    <property type="match status" value="1"/>
</dbReference>
<comment type="catalytic activity">
    <reaction evidence="13 15 16">
        <text>NAD(+) + (deoxyribonucleotide)n-3'-hydroxyl + 5'-phospho-(deoxyribonucleotide)m = (deoxyribonucleotide)n+m + AMP + beta-nicotinamide D-nucleotide.</text>
        <dbReference type="EC" id="6.5.1.2"/>
    </reaction>
</comment>
<dbReference type="InterPro" id="IPR004149">
    <property type="entry name" value="Znf_DNAligase_C4"/>
</dbReference>
<evidence type="ECO:0000256" key="6">
    <source>
        <dbReference type="ARBA" id="ARBA00022723"/>
    </source>
</evidence>
<dbReference type="PIRSF" id="PIRSF001604">
    <property type="entry name" value="LigA"/>
    <property type="match status" value="1"/>
</dbReference>
<comment type="caution">
    <text evidence="15">Lacks conserved residue(s) required for the propagation of feature annotation.</text>
</comment>
<feature type="binding site" evidence="15">
    <location>
        <position position="444"/>
    </location>
    <ligand>
        <name>Zn(2+)</name>
        <dbReference type="ChEBI" id="CHEBI:29105"/>
    </ligand>
</feature>
<dbReference type="FunFam" id="1.10.287.610:FF:000002">
    <property type="entry name" value="DNA ligase"/>
    <property type="match status" value="1"/>
</dbReference>
<dbReference type="SUPFAM" id="SSF52113">
    <property type="entry name" value="BRCT domain"/>
    <property type="match status" value="1"/>
</dbReference>
<comment type="cofactor">
    <cofactor evidence="15">
        <name>Mg(2+)</name>
        <dbReference type="ChEBI" id="CHEBI:18420"/>
    </cofactor>
    <cofactor evidence="15">
        <name>Mn(2+)</name>
        <dbReference type="ChEBI" id="CHEBI:29035"/>
    </cofactor>
</comment>
<dbReference type="InterPro" id="IPR013839">
    <property type="entry name" value="DNAligase_adenylation"/>
</dbReference>
<keyword evidence="5 15" id="KW-0235">DNA replication</keyword>
<dbReference type="Pfam" id="PF03120">
    <property type="entry name" value="OB_DNA_ligase"/>
    <property type="match status" value="1"/>
</dbReference>
<keyword evidence="11 15" id="KW-0234">DNA repair</keyword>
<dbReference type="PROSITE" id="PS50172">
    <property type="entry name" value="BRCT"/>
    <property type="match status" value="1"/>
</dbReference>
<dbReference type="GO" id="GO:0046872">
    <property type="term" value="F:metal ion binding"/>
    <property type="evidence" value="ECO:0007669"/>
    <property type="project" value="UniProtKB-KW"/>
</dbReference>
<dbReference type="InterPro" id="IPR013840">
    <property type="entry name" value="DNAligase_N"/>
</dbReference>
<dbReference type="FunFam" id="1.10.150.20:FF:000006">
    <property type="entry name" value="DNA ligase"/>
    <property type="match status" value="1"/>
</dbReference>
<dbReference type="FunFam" id="3.30.470.30:FF:000001">
    <property type="entry name" value="DNA ligase"/>
    <property type="match status" value="1"/>
</dbReference>
<dbReference type="Pfam" id="PF03119">
    <property type="entry name" value="DNA_ligase_ZBD"/>
    <property type="match status" value="1"/>
</dbReference>
<evidence type="ECO:0000256" key="3">
    <source>
        <dbReference type="ARBA" id="ARBA00013308"/>
    </source>
</evidence>
<dbReference type="InterPro" id="IPR001357">
    <property type="entry name" value="BRCT_dom"/>
</dbReference>
<dbReference type="Pfam" id="PF00533">
    <property type="entry name" value="BRCT"/>
    <property type="match status" value="1"/>
</dbReference>
<dbReference type="SMART" id="SM00292">
    <property type="entry name" value="BRCT"/>
    <property type="match status" value="1"/>
</dbReference>
<keyword evidence="19" id="KW-1185">Reference proteome</keyword>
<evidence type="ECO:0000259" key="17">
    <source>
        <dbReference type="PROSITE" id="PS50172"/>
    </source>
</evidence>
<dbReference type="PANTHER" id="PTHR23389">
    <property type="entry name" value="CHROMOSOME TRANSMISSION FIDELITY FACTOR 18"/>
    <property type="match status" value="1"/>
</dbReference>
<dbReference type="InterPro" id="IPR036420">
    <property type="entry name" value="BRCT_dom_sf"/>
</dbReference>
<evidence type="ECO:0000256" key="2">
    <source>
        <dbReference type="ARBA" id="ARBA00012722"/>
    </source>
</evidence>
<dbReference type="GO" id="GO:0003911">
    <property type="term" value="F:DNA ligase (NAD+) activity"/>
    <property type="evidence" value="ECO:0007669"/>
    <property type="project" value="UniProtKB-UniRule"/>
</dbReference>
<feature type="active site" description="N6-AMP-lysine intermediate" evidence="15">
    <location>
        <position position="124"/>
    </location>
</feature>
<keyword evidence="6 15" id="KW-0479">Metal-binding</keyword>
<feature type="binding site" evidence="15">
    <location>
        <position position="145"/>
    </location>
    <ligand>
        <name>NAD(+)</name>
        <dbReference type="ChEBI" id="CHEBI:57540"/>
    </ligand>
</feature>
<dbReference type="FunFam" id="3.40.50.10190:FF:000054">
    <property type="entry name" value="DNA ligase"/>
    <property type="match status" value="1"/>
</dbReference>
<dbReference type="Gene3D" id="1.10.287.610">
    <property type="entry name" value="Helix hairpin bin"/>
    <property type="match status" value="1"/>
</dbReference>
<dbReference type="SUPFAM" id="SSF47781">
    <property type="entry name" value="RuvA domain 2-like"/>
    <property type="match status" value="1"/>
</dbReference>
<evidence type="ECO:0000256" key="13">
    <source>
        <dbReference type="ARBA" id="ARBA00034005"/>
    </source>
</evidence>
<name>A0A9X1VTX1_9BURK</name>
<dbReference type="GO" id="GO:0003677">
    <property type="term" value="F:DNA binding"/>
    <property type="evidence" value="ECO:0007669"/>
    <property type="project" value="InterPro"/>
</dbReference>
<dbReference type="AlphaFoldDB" id="A0A9X1VTX1"/>
<dbReference type="Gene3D" id="3.40.50.10190">
    <property type="entry name" value="BRCT domain"/>
    <property type="match status" value="1"/>
</dbReference>
<feature type="binding site" evidence="15">
    <location>
        <position position="181"/>
    </location>
    <ligand>
        <name>NAD(+)</name>
        <dbReference type="ChEBI" id="CHEBI:57540"/>
    </ligand>
</feature>
<gene>
    <name evidence="15 18" type="primary">ligA</name>
    <name evidence="18" type="ORF">MMF98_08475</name>
</gene>
<keyword evidence="12 15" id="KW-0464">Manganese</keyword>
<dbReference type="InterPro" id="IPR003583">
    <property type="entry name" value="Hlx-hairpin-Hlx_DNA-bd_motif"/>
</dbReference>
<dbReference type="FunFam" id="2.40.50.140:FF:000012">
    <property type="entry name" value="DNA ligase"/>
    <property type="match status" value="1"/>
</dbReference>
<evidence type="ECO:0000256" key="11">
    <source>
        <dbReference type="ARBA" id="ARBA00023204"/>
    </source>
</evidence>
<comment type="similarity">
    <text evidence="14 15">Belongs to the NAD-dependent DNA ligase family. LigA subfamily.</text>
</comment>
<dbReference type="NCBIfam" id="NF005932">
    <property type="entry name" value="PRK07956.1"/>
    <property type="match status" value="1"/>
</dbReference>
<keyword evidence="4 15" id="KW-0436">Ligase</keyword>
<evidence type="ECO:0000256" key="7">
    <source>
        <dbReference type="ARBA" id="ARBA00022763"/>
    </source>
</evidence>
<dbReference type="CDD" id="cd00114">
    <property type="entry name" value="LIGANc"/>
    <property type="match status" value="1"/>
</dbReference>
<dbReference type="InterPro" id="IPR033136">
    <property type="entry name" value="DNA_ligase_CS"/>
</dbReference>
<dbReference type="SUPFAM" id="SSF50249">
    <property type="entry name" value="Nucleic acid-binding proteins"/>
    <property type="match status" value="1"/>
</dbReference>
<keyword evidence="7 15" id="KW-0227">DNA damage</keyword>
<feature type="binding site" evidence="15">
    <location>
        <position position="465"/>
    </location>
    <ligand>
        <name>Zn(2+)</name>
        <dbReference type="ChEBI" id="CHEBI:29105"/>
    </ligand>
</feature>
<dbReference type="CDD" id="cd17748">
    <property type="entry name" value="BRCT_DNA_ligase_like"/>
    <property type="match status" value="1"/>
</dbReference>
<dbReference type="FunFam" id="1.10.150.20:FF:000007">
    <property type="entry name" value="DNA ligase"/>
    <property type="match status" value="1"/>
</dbReference>
<dbReference type="EC" id="6.5.1.2" evidence="2 15"/>
<evidence type="ECO:0000313" key="19">
    <source>
        <dbReference type="Proteomes" id="UP001139447"/>
    </source>
</evidence>
<evidence type="ECO:0000256" key="12">
    <source>
        <dbReference type="ARBA" id="ARBA00023211"/>
    </source>
</evidence>
<dbReference type="EMBL" id="JALGBI010000001">
    <property type="protein sequence ID" value="MCJ0763242.1"/>
    <property type="molecule type" value="Genomic_DNA"/>
</dbReference>
<dbReference type="GO" id="GO:0006260">
    <property type="term" value="P:DNA replication"/>
    <property type="evidence" value="ECO:0007669"/>
    <property type="project" value="UniProtKB-KW"/>
</dbReference>
<dbReference type="HAMAP" id="MF_01588">
    <property type="entry name" value="DNA_ligase_A"/>
    <property type="match status" value="1"/>
</dbReference>
<keyword evidence="9 15" id="KW-0460">Magnesium</keyword>
<evidence type="ECO:0000256" key="5">
    <source>
        <dbReference type="ARBA" id="ARBA00022705"/>
    </source>
</evidence>
<dbReference type="Gene3D" id="1.10.150.20">
    <property type="entry name" value="5' to 3' exonuclease, C-terminal subdomain"/>
    <property type="match status" value="2"/>
</dbReference>
<evidence type="ECO:0000256" key="10">
    <source>
        <dbReference type="ARBA" id="ARBA00023027"/>
    </source>
</evidence>
<protein>
    <recommendedName>
        <fullName evidence="3 15">DNA ligase</fullName>
        <ecNumber evidence="2 15">6.5.1.2</ecNumber>
    </recommendedName>
    <alternativeName>
        <fullName evidence="15">Polydeoxyribonucleotide synthase [NAD(+)]</fullName>
    </alternativeName>
</protein>
<keyword evidence="10 15" id="KW-0520">NAD</keyword>
<evidence type="ECO:0000256" key="9">
    <source>
        <dbReference type="ARBA" id="ARBA00022842"/>
    </source>
</evidence>
<organism evidence="18 19">
    <name type="scientific">Variovorax terrae</name>
    <dbReference type="NCBI Taxonomy" id="2923278"/>
    <lineage>
        <taxon>Bacteria</taxon>
        <taxon>Pseudomonadati</taxon>
        <taxon>Pseudomonadota</taxon>
        <taxon>Betaproteobacteria</taxon>
        <taxon>Burkholderiales</taxon>
        <taxon>Comamonadaceae</taxon>
        <taxon>Variovorax</taxon>
    </lineage>
</organism>
<comment type="caution">
    <text evidence="18">The sequence shown here is derived from an EMBL/GenBank/DDBJ whole genome shotgun (WGS) entry which is preliminary data.</text>
</comment>
<dbReference type="Gene3D" id="3.30.470.30">
    <property type="entry name" value="DNA ligase/mRNA capping enzyme"/>
    <property type="match status" value="1"/>
</dbReference>
<evidence type="ECO:0000313" key="18">
    <source>
        <dbReference type="EMBL" id="MCJ0763242.1"/>
    </source>
</evidence>
<accession>A0A9X1VTX1</accession>
<evidence type="ECO:0000256" key="1">
    <source>
        <dbReference type="ARBA" id="ARBA00004067"/>
    </source>
</evidence>
<dbReference type="InterPro" id="IPR041663">
    <property type="entry name" value="DisA/LigA_HHH"/>
</dbReference>
<feature type="binding site" evidence="15">
    <location>
        <position position="441"/>
    </location>
    <ligand>
        <name>Zn(2+)</name>
        <dbReference type="ChEBI" id="CHEBI:29105"/>
    </ligand>
</feature>
<dbReference type="Pfam" id="PF01653">
    <property type="entry name" value="DNA_ligase_aden"/>
    <property type="match status" value="1"/>
</dbReference>
<dbReference type="InterPro" id="IPR012340">
    <property type="entry name" value="NA-bd_OB-fold"/>
</dbReference>
<dbReference type="SMART" id="SM00278">
    <property type="entry name" value="HhH1"/>
    <property type="match status" value="3"/>
</dbReference>
<feature type="binding site" evidence="15">
    <location>
        <begin position="85"/>
        <end position="86"/>
    </location>
    <ligand>
        <name>NAD(+)</name>
        <dbReference type="ChEBI" id="CHEBI:57540"/>
    </ligand>
</feature>
<reference evidence="18" key="1">
    <citation type="submission" date="2022-03" db="EMBL/GenBank/DDBJ databases">
        <authorList>
            <person name="Woo C.Y."/>
        </authorList>
    </citation>
    <scope>NUCLEOTIDE SEQUENCE</scope>
    <source>
        <strain evidence="18">CYS-02</strain>
    </source>
</reference>
<sequence>MFAIPAADLARAQELHRLLHHHAHQYYVLDAPEIPDAEYDRLFSELQALEATYPELATPDSPTQRVGGRVLDGFTPVRHAVPMLSIRTETDTEASGAQNFDARVRRELGLTEADPPVGYVAELKFDGLATNLRYEQGVLVQAATRGDGELGEDVTQNIRTIGQIPLKLPADAPPVLEVRGEVYMRRDDFEAMNERQREKGEKTFVNPRNAAAGAVRQLDPAIAAQRPLSFFAYGLGEITPAEQGGPDFQTHYELLQTLKSWGFPVAVQVQRAFGATELIAYHQAIGSQRDQFPFDIDGVVYKVDSLALQRQLGFVTREPRWAVAHKYPAQEQLTTVQGIDVQVGRTGKLTPVARLAPVFVGGVTVTNATLHNLFELRRKKVRVGDMVIVRRAGDVIPEIVGLARLGATGIEPAAAGDEPQVRDEVVSRHPYVPNFRMPRQCPVCGSAVVREKGEVNHRCTGGLFCAAQRKEAILHFAQRRAMDIEGLGDKLVDQLVDAQVIHTLPDLYRLGLTALASLDRMAEKSAQNVLDALQASKQTTLPRFLFGLGLRHVGEATAKDLARHFGRLDAIMDATEEQLLEVNDVGPVVAKSIRTFFEQPHNREVVEQLRACGIAWPEGEPAPRAQLPLAGKTFVLTGTLPVLSREEAKELLEAAGAKVAGSVSKKTDYVVAGAEAGSKLEKAQALGVAVLDEDGLRRLLAGTAE</sequence>
<dbReference type="SUPFAM" id="SSF56091">
    <property type="entry name" value="DNA ligase/mRNA capping enzyme, catalytic domain"/>
    <property type="match status" value="1"/>
</dbReference>
<dbReference type="Pfam" id="PF12826">
    <property type="entry name" value="HHH_2"/>
    <property type="match status" value="1"/>
</dbReference>
<evidence type="ECO:0000256" key="16">
    <source>
        <dbReference type="RuleBase" id="RU000618"/>
    </source>
</evidence>
<evidence type="ECO:0000256" key="15">
    <source>
        <dbReference type="HAMAP-Rule" id="MF_01588"/>
    </source>
</evidence>
<dbReference type="InterPro" id="IPR018239">
    <property type="entry name" value="DNA_ligase_AS"/>
</dbReference>
<dbReference type="PANTHER" id="PTHR23389:SF9">
    <property type="entry name" value="DNA LIGASE"/>
    <property type="match status" value="1"/>
</dbReference>
<dbReference type="SMART" id="SM00532">
    <property type="entry name" value="LIGANc"/>
    <property type="match status" value="1"/>
</dbReference>
<feature type="binding site" evidence="15">
    <location>
        <position position="302"/>
    </location>
    <ligand>
        <name>NAD(+)</name>
        <dbReference type="ChEBI" id="CHEBI:57540"/>
    </ligand>
</feature>
<evidence type="ECO:0000256" key="14">
    <source>
        <dbReference type="ARBA" id="ARBA00060881"/>
    </source>
</evidence>
<dbReference type="Pfam" id="PF14520">
    <property type="entry name" value="HHH_5"/>
    <property type="match status" value="1"/>
</dbReference>
<dbReference type="InterPro" id="IPR010994">
    <property type="entry name" value="RuvA_2-like"/>
</dbReference>
<dbReference type="GO" id="GO:0005829">
    <property type="term" value="C:cytosol"/>
    <property type="evidence" value="ECO:0007669"/>
    <property type="project" value="TreeGrafter"/>
</dbReference>
<feature type="domain" description="BRCT" evidence="17">
    <location>
        <begin position="624"/>
        <end position="700"/>
    </location>
</feature>
<feature type="binding site" evidence="15">
    <location>
        <position position="326"/>
    </location>
    <ligand>
        <name>NAD(+)</name>
        <dbReference type="ChEBI" id="CHEBI:57540"/>
    </ligand>
</feature>
<dbReference type="GO" id="GO:0006281">
    <property type="term" value="P:DNA repair"/>
    <property type="evidence" value="ECO:0007669"/>
    <property type="project" value="UniProtKB-KW"/>
</dbReference>
<evidence type="ECO:0000256" key="4">
    <source>
        <dbReference type="ARBA" id="ARBA00022598"/>
    </source>
</evidence>
<comment type="function">
    <text evidence="1 15">DNA ligase that catalyzes the formation of phosphodiester linkages between 5'-phosphoryl and 3'-hydroxyl groups in double-stranded DNA using NAD as a coenzyme and as the energy source for the reaction. It is essential for DNA replication and repair of damaged DNA.</text>
</comment>
<feature type="binding site" evidence="15">
    <location>
        <position position="122"/>
    </location>
    <ligand>
        <name>NAD(+)</name>
        <dbReference type="ChEBI" id="CHEBI:57540"/>
    </ligand>
</feature>
<dbReference type="Gene3D" id="6.20.10.30">
    <property type="match status" value="1"/>
</dbReference>
<feature type="binding site" evidence="15">
    <location>
        <begin position="36"/>
        <end position="40"/>
    </location>
    <ligand>
        <name>NAD(+)</name>
        <dbReference type="ChEBI" id="CHEBI:57540"/>
    </ligand>
</feature>
<dbReference type="InterPro" id="IPR004150">
    <property type="entry name" value="NAD_DNA_ligase_OB"/>
</dbReference>